<comment type="caution">
    <text evidence="2">The sequence shown here is derived from an EMBL/GenBank/DDBJ whole genome shotgun (WGS) entry which is preliminary data.</text>
</comment>
<dbReference type="SUPFAM" id="SSF51556">
    <property type="entry name" value="Metallo-dependent hydrolases"/>
    <property type="match status" value="1"/>
</dbReference>
<dbReference type="GO" id="GO:0006145">
    <property type="term" value="P:purine nucleobase catabolic process"/>
    <property type="evidence" value="ECO:0007669"/>
    <property type="project" value="TreeGrafter"/>
</dbReference>
<gene>
    <name evidence="2" type="ORF">F7218_00815</name>
</gene>
<dbReference type="SUPFAM" id="SSF51338">
    <property type="entry name" value="Composite domain of metallo-dependent hydrolases"/>
    <property type="match status" value="1"/>
</dbReference>
<evidence type="ECO:0000313" key="2">
    <source>
        <dbReference type="EMBL" id="MUV09466.1"/>
    </source>
</evidence>
<dbReference type="Gene3D" id="2.30.40.10">
    <property type="entry name" value="Urease, subunit C, domain 1"/>
    <property type="match status" value="1"/>
</dbReference>
<dbReference type="InterPro" id="IPR006680">
    <property type="entry name" value="Amidohydro-rel"/>
</dbReference>
<dbReference type="InterPro" id="IPR050138">
    <property type="entry name" value="DHOase/Allantoinase_Hydrolase"/>
</dbReference>
<feature type="domain" description="Amidohydrolase-related" evidence="1">
    <location>
        <begin position="241"/>
        <end position="367"/>
    </location>
</feature>
<accession>A0A7K1NYZ5</accession>
<dbReference type="AlphaFoldDB" id="A0A7K1NYZ5"/>
<dbReference type="InterPro" id="IPR011059">
    <property type="entry name" value="Metal-dep_hydrolase_composite"/>
</dbReference>
<dbReference type="Pfam" id="PF01979">
    <property type="entry name" value="Amidohydro_1"/>
    <property type="match status" value="1"/>
</dbReference>
<evidence type="ECO:0000313" key="3">
    <source>
        <dbReference type="Proteomes" id="UP000460877"/>
    </source>
</evidence>
<dbReference type="GO" id="GO:0005737">
    <property type="term" value="C:cytoplasm"/>
    <property type="evidence" value="ECO:0007669"/>
    <property type="project" value="TreeGrafter"/>
</dbReference>
<organism evidence="2 3">
    <name type="scientific">Helicobacter pylori</name>
    <name type="common">Campylobacter pylori</name>
    <dbReference type="NCBI Taxonomy" id="210"/>
    <lineage>
        <taxon>Bacteria</taxon>
        <taxon>Pseudomonadati</taxon>
        <taxon>Campylobacterota</taxon>
        <taxon>Epsilonproteobacteria</taxon>
        <taxon>Campylobacterales</taxon>
        <taxon>Helicobacteraceae</taxon>
        <taxon>Helicobacter</taxon>
    </lineage>
</organism>
<dbReference type="RefSeq" id="WP_156584355.1">
    <property type="nucleotide sequence ID" value="NZ_WAEA01000001.1"/>
</dbReference>
<reference evidence="2 3" key="1">
    <citation type="journal article" date="2020" name="J. Clin. Microbiol.">
        <title>Helicobacter pylori infections in the Bronx, New York: Surveying Antibiotic Susceptibility and Strain Lineage by Whole-genome Sequencing.</title>
        <authorList>
            <person name="Saranathan R."/>
            <person name="Levi M.H."/>
            <person name="Wattam A.R."/>
            <person name="Malek A."/>
            <person name="Asare E."/>
            <person name="Behin D.S."/>
            <person name="Pan D.H."/>
            <person name="Jacobs W.R."/>
            <person name="Szymczak W.A."/>
        </authorList>
    </citation>
    <scope>NUCLEOTIDE SEQUENCE [LARGE SCALE GENOMIC DNA]</scope>
    <source>
        <strain evidence="2 3">MHP10</strain>
    </source>
</reference>
<evidence type="ECO:0000259" key="1">
    <source>
        <dbReference type="Pfam" id="PF01979"/>
    </source>
</evidence>
<dbReference type="PANTHER" id="PTHR43668:SF2">
    <property type="entry name" value="ALLANTOINASE"/>
    <property type="match status" value="1"/>
</dbReference>
<name>A0A7K1NYZ5_HELPX</name>
<dbReference type="Proteomes" id="UP000460877">
    <property type="component" value="Unassembled WGS sequence"/>
</dbReference>
<dbReference type="GO" id="GO:0004038">
    <property type="term" value="F:allantoinase activity"/>
    <property type="evidence" value="ECO:0007669"/>
    <property type="project" value="TreeGrafter"/>
</dbReference>
<sequence>MLLKNASFYNGEVLKRADIRLKDSLIAEIKENLRPIKNEEVIECTNLFVLPSFIDLSVTGLEGYENLKQKAFKGGVGLLNVFNCDQSGIKNIMAVKNNQLADIATLKNKGGEILIVQSDAFLELISHYAKSYNLPLLISLENSFEALNSGALAYELGQNFVENAFENTRLVRFMEVSRALQIPMLLDKVSSPATLKLIKAFNNLGAHLQAQTPLSHLILDESVYEDYEPRFKIAPPLRDKESQNALKEALKNDEIAMLTSLHVFKNSNAELFEESAFGCESIEDAFSVAYTFLVQKKVISFPQLIKVMATNQARFLKLNAGEIKENQLANLMIVDLSAQTRVNNKNSPFYGLELYGEVQRMILKGQTTLIKENACKKSLERL</sequence>
<dbReference type="InterPro" id="IPR032466">
    <property type="entry name" value="Metal_Hydrolase"/>
</dbReference>
<proteinExistence type="predicted"/>
<dbReference type="PANTHER" id="PTHR43668">
    <property type="entry name" value="ALLANTOINASE"/>
    <property type="match status" value="1"/>
</dbReference>
<dbReference type="EMBL" id="WAEA01000001">
    <property type="protein sequence ID" value="MUV09466.1"/>
    <property type="molecule type" value="Genomic_DNA"/>
</dbReference>
<dbReference type="Gene3D" id="3.20.20.140">
    <property type="entry name" value="Metal-dependent hydrolases"/>
    <property type="match status" value="1"/>
</dbReference>
<protein>
    <submittedName>
        <fullName evidence="2">Dihydroorotase family protein</fullName>
    </submittedName>
</protein>